<reference evidence="6 7" key="1">
    <citation type="journal article" date="2023" name="Elife">
        <title>Identification of key yeast species and microbe-microbe interactions impacting larval growth of Drosophila in the wild.</title>
        <authorList>
            <person name="Mure A."/>
            <person name="Sugiura Y."/>
            <person name="Maeda R."/>
            <person name="Honda K."/>
            <person name="Sakurai N."/>
            <person name="Takahashi Y."/>
            <person name="Watada M."/>
            <person name="Katoh T."/>
            <person name="Gotoh A."/>
            <person name="Gotoh Y."/>
            <person name="Taniguchi I."/>
            <person name="Nakamura K."/>
            <person name="Hayashi T."/>
            <person name="Katayama T."/>
            <person name="Uemura T."/>
            <person name="Hattori Y."/>
        </authorList>
    </citation>
    <scope>NUCLEOTIDE SEQUENCE [LARGE SCALE GENOMIC DNA]</scope>
    <source>
        <strain evidence="6 7">SC-9</strain>
    </source>
</reference>
<dbReference type="PROSITE" id="PS51192">
    <property type="entry name" value="HELICASE_ATP_BIND_1"/>
    <property type="match status" value="1"/>
</dbReference>
<evidence type="ECO:0000313" key="7">
    <source>
        <dbReference type="Proteomes" id="UP001360560"/>
    </source>
</evidence>
<evidence type="ECO:0000256" key="1">
    <source>
        <dbReference type="ARBA" id="ARBA00022741"/>
    </source>
</evidence>
<feature type="compositionally biased region" description="Basic and acidic residues" evidence="3">
    <location>
        <begin position="1"/>
        <end position="12"/>
    </location>
</feature>
<feature type="region of interest" description="Disordered" evidence="3">
    <location>
        <begin position="1"/>
        <end position="26"/>
    </location>
</feature>
<dbReference type="GO" id="GO:0043138">
    <property type="term" value="F:3'-5' DNA helicase activity"/>
    <property type="evidence" value="ECO:0007669"/>
    <property type="project" value="TreeGrafter"/>
</dbReference>
<dbReference type="SMART" id="SM00487">
    <property type="entry name" value="DEXDc"/>
    <property type="match status" value="1"/>
</dbReference>
<dbReference type="AlphaFoldDB" id="A0AAV5QDX5"/>
<dbReference type="PROSITE" id="PS51194">
    <property type="entry name" value="HELICASE_CTER"/>
    <property type="match status" value="1"/>
</dbReference>
<dbReference type="Gene3D" id="3.40.50.300">
    <property type="entry name" value="P-loop containing nucleotide triphosphate hydrolases"/>
    <property type="match status" value="2"/>
</dbReference>
<dbReference type="GO" id="GO:0005524">
    <property type="term" value="F:ATP binding"/>
    <property type="evidence" value="ECO:0007669"/>
    <property type="project" value="UniProtKB-KW"/>
</dbReference>
<dbReference type="GO" id="GO:0006289">
    <property type="term" value="P:nucleotide-excision repair"/>
    <property type="evidence" value="ECO:0007669"/>
    <property type="project" value="TreeGrafter"/>
</dbReference>
<feature type="compositionally biased region" description="Polar residues" evidence="3">
    <location>
        <begin position="14"/>
        <end position="25"/>
    </location>
</feature>
<evidence type="ECO:0000256" key="2">
    <source>
        <dbReference type="ARBA" id="ARBA00022840"/>
    </source>
</evidence>
<feature type="domain" description="Helicase C-terminal" evidence="5">
    <location>
        <begin position="563"/>
        <end position="715"/>
    </location>
</feature>
<dbReference type="CDD" id="cd18797">
    <property type="entry name" value="SF2_C_Hrq"/>
    <property type="match status" value="1"/>
</dbReference>
<proteinExistence type="predicted"/>
<keyword evidence="6" id="KW-0378">Hydrolase</keyword>
<dbReference type="Pfam" id="PF22982">
    <property type="entry name" value="WHD_HRQ1"/>
    <property type="match status" value="1"/>
</dbReference>
<accession>A0AAV5QDX5</accession>
<protein>
    <submittedName>
        <fullName evidence="6">ATP-dependent 3'-5' DNA helicase</fullName>
    </submittedName>
</protein>
<dbReference type="Pfam" id="PF00270">
    <property type="entry name" value="DEAD"/>
    <property type="match status" value="1"/>
</dbReference>
<dbReference type="InterPro" id="IPR011545">
    <property type="entry name" value="DEAD/DEAH_box_helicase_dom"/>
</dbReference>
<dbReference type="InterPro" id="IPR018973">
    <property type="entry name" value="MZB"/>
</dbReference>
<name>A0AAV5QDX5_9ASCO</name>
<sequence length="1123" mass="128495">MSDKRSYNHDDLPSPSSKRLKSVNSGDDPDAAAIIPKTQWPSSFQELDLIHFRFNSYFSFISTRNHVLPTYDIIKPNVEKSIKRSLQLEDIAKLMVLLPSDISFKYVDENQIYHIKEKIVQFNNDGEYLRKDVDMFKLKDIESTQKQILLLEFIDGNPLKSKANENYKTQNYSHPYNPKTLKKVIDKRNKKFINGVSKFLTNCASQGIDDPMAELTKLCQQFIPEITVHIDPIEAMKRNKDNGLVSSERPKIVDLVEELKADKLYKNQIVEDGLFKFASRQPVFKNLEFELPLDIYEALFNNKKVEKFYSHQAEALNAINDLNHVIITTSTSSGKSLIYQLPAMKFIYDYIIEKTGGVATYDNQLNQIDLQNVPTAMYIFPTKALAQDQKRSLKELFSEIEVLQNIVVETFDGDTSSETRNFIRDNSKVIFTNPDMLHANILPNYQKWRNFLRNLKIIVIDELHIYRGLFGSHVALVIRRLRRICHYLGNDDIQFISCSATLKDPVDHMKLIFGINESRAPIVHVSEDGSPSGEKYLVVWNPPLIDERTRERESFITETAKLLIKMVLSNVKTICFCVVRRTVELLMKEVRSILKDRNELHIENQIMSYRGGYSISDRREIEKEMFEGNLKAIIATNALELGIDIGTLDAVLICGFPISISNFHQQSGRAGRRNKDSLTLYVGAGDPVNQYYMDNPKLLTERKFQDLVLDFNNVMILEQHLQCAGFELPINLVNDEQFFVDDPKNLPEYESIVNSKLVRDDYGYHCHPKYLPWPSKHVSLRGIEEDMFAVVDITNDRNVVIEEIETSRTSFTLYEEGILIHQGLPYIVREFNAEEHFAKVERVSVDWVTKQRDFTDVDPMEIEKIRSQKGSSDVPIYYGKIRTTIKVFGFFKVDKRGKILDSVDVKNPPVVLDSKGFWIDIPMEAITMINSKQLNVSAGIHGAEHAIINVMPLVIVSGIDEIQTECKAPEKEFAKRQSKRIRPARLIFTDSKGGRFGSGLSIKAFENIDDILRKAYNRVRTCPCEIGCPECIAAAYCKENSLVISKSGALIILGVILGEKINLDRIHGGPEKNLPDIDIETIEINNEQVKFSSDLEIIDAKQIEAGEEFVIKAEENEIEYGSL</sequence>
<dbReference type="GO" id="GO:0036297">
    <property type="term" value="P:interstrand cross-link repair"/>
    <property type="evidence" value="ECO:0007669"/>
    <property type="project" value="TreeGrafter"/>
</dbReference>
<evidence type="ECO:0000259" key="5">
    <source>
        <dbReference type="PROSITE" id="PS51194"/>
    </source>
</evidence>
<dbReference type="GO" id="GO:0003676">
    <property type="term" value="F:nucleic acid binding"/>
    <property type="evidence" value="ECO:0007669"/>
    <property type="project" value="InterPro"/>
</dbReference>
<dbReference type="InterPro" id="IPR027417">
    <property type="entry name" value="P-loop_NTPase"/>
</dbReference>
<keyword evidence="6" id="KW-0347">Helicase</keyword>
<dbReference type="RefSeq" id="XP_064849948.1">
    <property type="nucleotide sequence ID" value="XM_064993876.1"/>
</dbReference>
<dbReference type="InterPro" id="IPR001650">
    <property type="entry name" value="Helicase_C-like"/>
</dbReference>
<dbReference type="CDD" id="cd17923">
    <property type="entry name" value="DEXHc_Hrq1-like"/>
    <property type="match status" value="1"/>
</dbReference>
<dbReference type="SUPFAM" id="SSF52540">
    <property type="entry name" value="P-loop containing nucleoside triphosphate hydrolases"/>
    <property type="match status" value="1"/>
</dbReference>
<dbReference type="PANTHER" id="PTHR47957:SF3">
    <property type="entry name" value="ATP-DEPENDENT HELICASE HRQ1"/>
    <property type="match status" value="1"/>
</dbReference>
<organism evidence="6 7">
    <name type="scientific">Saccharomycopsis crataegensis</name>
    <dbReference type="NCBI Taxonomy" id="43959"/>
    <lineage>
        <taxon>Eukaryota</taxon>
        <taxon>Fungi</taxon>
        <taxon>Dikarya</taxon>
        <taxon>Ascomycota</taxon>
        <taxon>Saccharomycotina</taxon>
        <taxon>Saccharomycetes</taxon>
        <taxon>Saccharomycopsidaceae</taxon>
        <taxon>Saccharomycopsis</taxon>
    </lineage>
</organism>
<dbReference type="FunFam" id="3.40.50.300:FF:001137">
    <property type="entry name" value="DEAD/DEAH box helicase"/>
    <property type="match status" value="1"/>
</dbReference>
<gene>
    <name evidence="6" type="ORF">DASC09_002730</name>
</gene>
<evidence type="ECO:0000256" key="3">
    <source>
        <dbReference type="SAM" id="MobiDB-lite"/>
    </source>
</evidence>
<dbReference type="GeneID" id="90070927"/>
<dbReference type="EMBL" id="BTFZ01000001">
    <property type="protein sequence ID" value="GMM32948.1"/>
    <property type="molecule type" value="Genomic_DNA"/>
</dbReference>
<evidence type="ECO:0000259" key="4">
    <source>
        <dbReference type="PROSITE" id="PS51192"/>
    </source>
</evidence>
<keyword evidence="1" id="KW-0547">Nucleotide-binding</keyword>
<dbReference type="PANTHER" id="PTHR47957">
    <property type="entry name" value="ATP-DEPENDENT HELICASE HRQ1"/>
    <property type="match status" value="1"/>
</dbReference>
<comment type="caution">
    <text evidence="6">The sequence shown here is derived from an EMBL/GenBank/DDBJ whole genome shotgun (WGS) entry which is preliminary data.</text>
</comment>
<dbReference type="GO" id="GO:0005634">
    <property type="term" value="C:nucleus"/>
    <property type="evidence" value="ECO:0007669"/>
    <property type="project" value="TreeGrafter"/>
</dbReference>
<dbReference type="Pfam" id="PF00271">
    <property type="entry name" value="Helicase_C"/>
    <property type="match status" value="1"/>
</dbReference>
<dbReference type="SMART" id="SM00490">
    <property type="entry name" value="HELICc"/>
    <property type="match status" value="1"/>
</dbReference>
<dbReference type="Proteomes" id="UP001360560">
    <property type="component" value="Unassembled WGS sequence"/>
</dbReference>
<dbReference type="Pfam" id="PF09369">
    <property type="entry name" value="MZB"/>
    <property type="match status" value="1"/>
</dbReference>
<evidence type="ECO:0000313" key="6">
    <source>
        <dbReference type="EMBL" id="GMM32948.1"/>
    </source>
</evidence>
<dbReference type="InterPro" id="IPR014001">
    <property type="entry name" value="Helicase_ATP-bd"/>
</dbReference>
<keyword evidence="7" id="KW-1185">Reference proteome</keyword>
<dbReference type="InterPro" id="IPR055227">
    <property type="entry name" value="HRQ1_WHD"/>
</dbReference>
<keyword evidence="2" id="KW-0067">ATP-binding</keyword>
<feature type="domain" description="Helicase ATP-binding" evidence="4">
    <location>
        <begin position="316"/>
        <end position="520"/>
    </location>
</feature>